<evidence type="ECO:0000256" key="2">
    <source>
        <dbReference type="SAM" id="Phobius"/>
    </source>
</evidence>
<dbReference type="AlphaFoldDB" id="A0A401ILM1"/>
<evidence type="ECO:0000313" key="4">
    <source>
        <dbReference type="Proteomes" id="UP000287247"/>
    </source>
</evidence>
<comment type="caution">
    <text evidence="3">The sequence shown here is derived from an EMBL/GenBank/DDBJ whole genome shotgun (WGS) entry which is preliminary data.</text>
</comment>
<dbReference type="OrthoDB" id="471184at2"/>
<evidence type="ECO:0000313" key="3">
    <source>
        <dbReference type="EMBL" id="GBF82160.1"/>
    </source>
</evidence>
<keyword evidence="2" id="KW-1133">Transmembrane helix</keyword>
<protein>
    <submittedName>
        <fullName evidence="3">Uncharacterized protein</fullName>
    </submittedName>
</protein>
<keyword evidence="1" id="KW-0175">Coiled coil</keyword>
<keyword evidence="2" id="KW-0812">Transmembrane</keyword>
<proteinExistence type="predicted"/>
<accession>A0A401ILM1</accession>
<gene>
    <name evidence="3" type="ORF">AsFPU1_3587</name>
</gene>
<sequence>MSLTIEIDLKEALDKINQQLEKMDQKFEVKLDTLQKDVNDLKIGQVRLEEKLTGEIKALDAEVKGISKRLDSQEFINRSVVVGFILAIGTGAVKLFFPNFPH</sequence>
<name>A0A401ILM1_APHSA</name>
<keyword evidence="2" id="KW-0472">Membrane</keyword>
<dbReference type="EMBL" id="BDQK01000016">
    <property type="protein sequence ID" value="GBF82160.1"/>
    <property type="molecule type" value="Genomic_DNA"/>
</dbReference>
<feature type="transmembrane region" description="Helical" evidence="2">
    <location>
        <begin position="75"/>
        <end position="97"/>
    </location>
</feature>
<dbReference type="RefSeq" id="WP_125061164.1">
    <property type="nucleotide sequence ID" value="NZ_BDQK01000016.1"/>
</dbReference>
<organism evidence="3 4">
    <name type="scientific">Aphanothece sacrum FPU1</name>
    <dbReference type="NCBI Taxonomy" id="1920663"/>
    <lineage>
        <taxon>Bacteria</taxon>
        <taxon>Bacillati</taxon>
        <taxon>Cyanobacteriota</taxon>
        <taxon>Cyanophyceae</taxon>
        <taxon>Oscillatoriophycideae</taxon>
        <taxon>Chroococcales</taxon>
        <taxon>Aphanothecaceae</taxon>
        <taxon>Aphanothece</taxon>
    </lineage>
</organism>
<feature type="coiled-coil region" evidence="1">
    <location>
        <begin position="6"/>
        <end position="51"/>
    </location>
</feature>
<evidence type="ECO:0000256" key="1">
    <source>
        <dbReference type="SAM" id="Coils"/>
    </source>
</evidence>
<dbReference type="Proteomes" id="UP000287247">
    <property type="component" value="Unassembled WGS sequence"/>
</dbReference>
<reference evidence="4" key="1">
    <citation type="submission" date="2017-05" db="EMBL/GenBank/DDBJ databases">
        <title>Physiological properties and genetic analysis related to exopolysaccharide production of fresh-water unicellular cyanobacterium Aphanothece sacrum, Suizenji Nori, that has been cultured as a food source in Japan.</title>
        <authorList>
            <person name="Kanesaki Y."/>
            <person name="Yoshikawa S."/>
            <person name="Ohki K."/>
        </authorList>
    </citation>
    <scope>NUCLEOTIDE SEQUENCE [LARGE SCALE GENOMIC DNA]</scope>
    <source>
        <strain evidence="4">FPU1</strain>
    </source>
</reference>
<keyword evidence="4" id="KW-1185">Reference proteome</keyword>